<dbReference type="Proteomes" id="UP001501676">
    <property type="component" value="Unassembled WGS sequence"/>
</dbReference>
<feature type="region of interest" description="Disordered" evidence="15">
    <location>
        <begin position="696"/>
        <end position="744"/>
    </location>
</feature>
<dbReference type="InterPro" id="IPR050351">
    <property type="entry name" value="BphY/WalK/GraS-like"/>
</dbReference>
<dbReference type="InterPro" id="IPR000014">
    <property type="entry name" value="PAS"/>
</dbReference>
<dbReference type="InterPro" id="IPR036890">
    <property type="entry name" value="HATPase_C_sf"/>
</dbReference>
<dbReference type="Pfam" id="PF08448">
    <property type="entry name" value="PAS_4"/>
    <property type="match status" value="1"/>
</dbReference>
<dbReference type="SMART" id="SM01079">
    <property type="entry name" value="CHASE"/>
    <property type="match status" value="1"/>
</dbReference>
<comment type="caution">
    <text evidence="19">The sequence shown here is derived from an EMBL/GenBank/DDBJ whole genome shotgun (WGS) entry which is preliminary data.</text>
</comment>
<dbReference type="InterPro" id="IPR036097">
    <property type="entry name" value="HisK_dim/P_sf"/>
</dbReference>
<dbReference type="PANTHER" id="PTHR42878">
    <property type="entry name" value="TWO-COMPONENT HISTIDINE KINASE"/>
    <property type="match status" value="1"/>
</dbReference>
<evidence type="ECO:0000256" key="9">
    <source>
        <dbReference type="ARBA" id="ARBA00022777"/>
    </source>
</evidence>
<evidence type="ECO:0000256" key="4">
    <source>
        <dbReference type="ARBA" id="ARBA00012438"/>
    </source>
</evidence>
<organism evidence="19 20">
    <name type="scientific">Cryptosporangium minutisporangium</name>
    <dbReference type="NCBI Taxonomy" id="113569"/>
    <lineage>
        <taxon>Bacteria</taxon>
        <taxon>Bacillati</taxon>
        <taxon>Actinomycetota</taxon>
        <taxon>Actinomycetes</taxon>
        <taxon>Cryptosporangiales</taxon>
        <taxon>Cryptosporangiaceae</taxon>
        <taxon>Cryptosporangium</taxon>
    </lineage>
</organism>
<proteinExistence type="predicted"/>
<comment type="subcellular location">
    <subcellularLocation>
        <location evidence="3">Cell membrane</location>
    </subcellularLocation>
    <subcellularLocation>
        <location evidence="2">Membrane</location>
        <topology evidence="2">Multi-pass membrane protein</topology>
    </subcellularLocation>
</comment>
<evidence type="ECO:0000313" key="19">
    <source>
        <dbReference type="EMBL" id="GAA3384651.1"/>
    </source>
</evidence>
<feature type="domain" description="PAS" evidence="17">
    <location>
        <begin position="360"/>
        <end position="397"/>
    </location>
</feature>
<accession>A0ABP6STJ5</accession>
<reference evidence="20" key="1">
    <citation type="journal article" date="2019" name="Int. J. Syst. Evol. Microbiol.">
        <title>The Global Catalogue of Microorganisms (GCM) 10K type strain sequencing project: providing services to taxonomists for standard genome sequencing and annotation.</title>
        <authorList>
            <consortium name="The Broad Institute Genomics Platform"/>
            <consortium name="The Broad Institute Genome Sequencing Center for Infectious Disease"/>
            <person name="Wu L."/>
            <person name="Ma J."/>
        </authorList>
    </citation>
    <scope>NUCLEOTIDE SEQUENCE [LARGE SCALE GENOMIC DNA]</scope>
    <source>
        <strain evidence="20">JCM 9458</strain>
    </source>
</reference>
<dbReference type="Gene3D" id="1.10.287.130">
    <property type="match status" value="1"/>
</dbReference>
<dbReference type="Gene3D" id="3.30.450.20">
    <property type="entry name" value="PAS domain"/>
    <property type="match status" value="1"/>
</dbReference>
<keyword evidence="5" id="KW-0597">Phosphoprotein</keyword>
<dbReference type="CDD" id="cd00082">
    <property type="entry name" value="HisKA"/>
    <property type="match status" value="1"/>
</dbReference>
<dbReference type="PRINTS" id="PR00344">
    <property type="entry name" value="BCTRLSENSOR"/>
</dbReference>
<evidence type="ECO:0000259" key="18">
    <source>
        <dbReference type="PROSITE" id="PS50839"/>
    </source>
</evidence>
<dbReference type="InterPro" id="IPR004358">
    <property type="entry name" value="Sig_transdc_His_kin-like_C"/>
</dbReference>
<name>A0ABP6STJ5_9ACTN</name>
<evidence type="ECO:0000256" key="1">
    <source>
        <dbReference type="ARBA" id="ARBA00000085"/>
    </source>
</evidence>
<dbReference type="SMART" id="SM00388">
    <property type="entry name" value="HisKA"/>
    <property type="match status" value="1"/>
</dbReference>
<dbReference type="PROSITE" id="PS50839">
    <property type="entry name" value="CHASE"/>
    <property type="match status" value="1"/>
</dbReference>
<dbReference type="Pfam" id="PF03924">
    <property type="entry name" value="CHASE"/>
    <property type="match status" value="1"/>
</dbReference>
<dbReference type="InterPro" id="IPR042240">
    <property type="entry name" value="CHASE_sf"/>
</dbReference>
<dbReference type="SUPFAM" id="SSF55874">
    <property type="entry name" value="ATPase domain of HSP90 chaperone/DNA topoisomerase II/histidine kinase"/>
    <property type="match status" value="1"/>
</dbReference>
<evidence type="ECO:0000256" key="13">
    <source>
        <dbReference type="ARBA" id="ARBA00023136"/>
    </source>
</evidence>
<evidence type="ECO:0000256" key="15">
    <source>
        <dbReference type="SAM" id="MobiDB-lite"/>
    </source>
</evidence>
<evidence type="ECO:0000259" key="17">
    <source>
        <dbReference type="PROSITE" id="PS50112"/>
    </source>
</evidence>
<evidence type="ECO:0000256" key="12">
    <source>
        <dbReference type="ARBA" id="ARBA00023012"/>
    </source>
</evidence>
<keyword evidence="9" id="KW-0418">Kinase</keyword>
<dbReference type="RefSeq" id="WP_345727274.1">
    <property type="nucleotide sequence ID" value="NZ_BAAAYN010000008.1"/>
</dbReference>
<keyword evidence="6" id="KW-0808">Transferase</keyword>
<keyword evidence="8" id="KW-0547">Nucleotide-binding</keyword>
<dbReference type="CDD" id="cd16922">
    <property type="entry name" value="HATPase_EvgS-ArcB-TorS-like"/>
    <property type="match status" value="1"/>
</dbReference>
<keyword evidence="20" id="KW-1185">Reference proteome</keyword>
<evidence type="ECO:0000256" key="14">
    <source>
        <dbReference type="ARBA" id="ARBA00039401"/>
    </source>
</evidence>
<keyword evidence="13" id="KW-0472">Membrane</keyword>
<dbReference type="Gene3D" id="3.30.450.350">
    <property type="entry name" value="CHASE domain"/>
    <property type="match status" value="1"/>
</dbReference>
<dbReference type="NCBIfam" id="TIGR00229">
    <property type="entry name" value="sensory_box"/>
    <property type="match status" value="1"/>
</dbReference>
<keyword evidence="10" id="KW-0067">ATP-binding</keyword>
<evidence type="ECO:0000259" key="16">
    <source>
        <dbReference type="PROSITE" id="PS50109"/>
    </source>
</evidence>
<dbReference type="InterPro" id="IPR003661">
    <property type="entry name" value="HisK_dim/P_dom"/>
</dbReference>
<keyword evidence="7" id="KW-0812">Transmembrane</keyword>
<evidence type="ECO:0000256" key="8">
    <source>
        <dbReference type="ARBA" id="ARBA00022741"/>
    </source>
</evidence>
<evidence type="ECO:0000313" key="20">
    <source>
        <dbReference type="Proteomes" id="UP001501676"/>
    </source>
</evidence>
<evidence type="ECO:0000256" key="11">
    <source>
        <dbReference type="ARBA" id="ARBA00022989"/>
    </source>
</evidence>
<dbReference type="InterPro" id="IPR003594">
    <property type="entry name" value="HATPase_dom"/>
</dbReference>
<evidence type="ECO:0000256" key="2">
    <source>
        <dbReference type="ARBA" id="ARBA00004141"/>
    </source>
</evidence>
<dbReference type="PROSITE" id="PS50109">
    <property type="entry name" value="HIS_KIN"/>
    <property type="match status" value="1"/>
</dbReference>
<dbReference type="InterPro" id="IPR013656">
    <property type="entry name" value="PAS_4"/>
</dbReference>
<dbReference type="SUPFAM" id="SSF47384">
    <property type="entry name" value="Homodimeric domain of signal transducing histidine kinase"/>
    <property type="match status" value="1"/>
</dbReference>
<dbReference type="EC" id="2.7.13.3" evidence="4"/>
<dbReference type="PANTHER" id="PTHR42878:SF7">
    <property type="entry name" value="SENSOR HISTIDINE KINASE GLRK"/>
    <property type="match status" value="1"/>
</dbReference>
<feature type="domain" description="Histidine kinase" evidence="16">
    <location>
        <begin position="494"/>
        <end position="717"/>
    </location>
</feature>
<protein>
    <recommendedName>
        <fullName evidence="14">Sensor-like histidine kinase SenX3</fullName>
        <ecNumber evidence="4">2.7.13.3</ecNumber>
    </recommendedName>
</protein>
<dbReference type="InterPro" id="IPR035965">
    <property type="entry name" value="PAS-like_dom_sf"/>
</dbReference>
<feature type="domain" description="CHASE" evidence="18">
    <location>
        <begin position="162"/>
        <end position="295"/>
    </location>
</feature>
<dbReference type="EMBL" id="BAAAYN010000008">
    <property type="protein sequence ID" value="GAA3384651.1"/>
    <property type="molecule type" value="Genomic_DNA"/>
</dbReference>
<dbReference type="SUPFAM" id="SSF55785">
    <property type="entry name" value="PYP-like sensor domain (PAS domain)"/>
    <property type="match status" value="1"/>
</dbReference>
<keyword evidence="11" id="KW-1133">Transmembrane helix</keyword>
<dbReference type="PROSITE" id="PS50112">
    <property type="entry name" value="PAS"/>
    <property type="match status" value="1"/>
</dbReference>
<evidence type="ECO:0000256" key="5">
    <source>
        <dbReference type="ARBA" id="ARBA00022553"/>
    </source>
</evidence>
<dbReference type="InterPro" id="IPR006189">
    <property type="entry name" value="CHASE_dom"/>
</dbReference>
<dbReference type="SMART" id="SM00387">
    <property type="entry name" value="HATPase_c"/>
    <property type="match status" value="1"/>
</dbReference>
<evidence type="ECO:0000256" key="6">
    <source>
        <dbReference type="ARBA" id="ARBA00022679"/>
    </source>
</evidence>
<evidence type="ECO:0000256" key="10">
    <source>
        <dbReference type="ARBA" id="ARBA00022840"/>
    </source>
</evidence>
<dbReference type="Pfam" id="PF00512">
    <property type="entry name" value="HisKA"/>
    <property type="match status" value="1"/>
</dbReference>
<dbReference type="CDD" id="cd00130">
    <property type="entry name" value="PAS"/>
    <property type="match status" value="1"/>
</dbReference>
<sequence>MRGRRKTGAGRGIWSVAALSVLVLFAGALASLGVGSVLRDSADRAAARVMDNRTALMAAAVRAEVNRYLDQMRTLAAALGALETVTATSFSRATAPLGPISLPGATSIAFLVPAQHDQIAQVQAEWRQRGSDGLVVRPHGAGPHVISVLSNRLSSQGTLTNGIDITQAPAPYAAVEDSRRTGAVAVSDTYQLIIDRELPPSARQHAFVLTAPVQGLDAAGNFQFRGWIIMGLRGQDFIRATLSRVAQDHLDVSLAARNANGGETLVAGLVADSTERRDQQRTVDLPVAQRQWVLRTAAVSETLPGGSRIPAVALTTALLAFTALLAALVATLASARGRAERRVRAATAELRTTEREARDQARLLGTVLDTITEGVGVVDQQGRFLAHNPAAKRMLGIDLDADDPSQWQQHYGLFRPDGSEFPLEQLPLIRALAGEAPDDVEMLIRNPARPDGAVITVSARQLELADGSIGAVAVFHDITEARAHEVELQGFAGVVAHDLKSPLTTVVGYGELLEELLTEETTGAVRDEGLDHLHRIRVTAERMRRLIDDLLAYTSARDATVHRSSFPLGDLVHDVVAARLEASRAGEYFPDIYVGQLPCVQGDPVLVRQVLDNLIGNALKYTAPGQPARVDVTARPLPGAGDWVRVEVADRGIGLPPGEHGRVFARFHRAHTGESYPGTGLGLSICQRIVERHGGTIGASDNPGGGTRFWFTLPGGADPADAAEERPQAALTPDRASSGRSSSA</sequence>
<evidence type="ECO:0000256" key="3">
    <source>
        <dbReference type="ARBA" id="ARBA00004236"/>
    </source>
</evidence>
<dbReference type="InterPro" id="IPR005467">
    <property type="entry name" value="His_kinase_dom"/>
</dbReference>
<dbReference type="Pfam" id="PF02518">
    <property type="entry name" value="HATPase_c"/>
    <property type="match status" value="1"/>
</dbReference>
<gene>
    <name evidence="19" type="ORF">GCM10020369_15190</name>
</gene>
<dbReference type="Gene3D" id="3.30.565.10">
    <property type="entry name" value="Histidine kinase-like ATPase, C-terminal domain"/>
    <property type="match status" value="1"/>
</dbReference>
<keyword evidence="12" id="KW-0902">Two-component regulatory system</keyword>
<comment type="catalytic activity">
    <reaction evidence="1">
        <text>ATP + protein L-histidine = ADP + protein N-phospho-L-histidine.</text>
        <dbReference type="EC" id="2.7.13.3"/>
    </reaction>
</comment>
<evidence type="ECO:0000256" key="7">
    <source>
        <dbReference type="ARBA" id="ARBA00022692"/>
    </source>
</evidence>